<dbReference type="InterPro" id="IPR001650">
    <property type="entry name" value="Helicase_C-like"/>
</dbReference>
<reference evidence="20 21" key="1">
    <citation type="submission" date="2024-02" db="EMBL/GenBank/DDBJ databases">
        <authorList>
            <person name="Daric V."/>
            <person name="Darras S."/>
        </authorList>
    </citation>
    <scope>NUCLEOTIDE SEQUENCE [LARGE SCALE GENOMIC DNA]</scope>
</reference>
<dbReference type="Proteomes" id="UP001642483">
    <property type="component" value="Unassembled WGS sequence"/>
</dbReference>
<keyword evidence="14" id="KW-0051">Antiviral defense</keyword>
<dbReference type="PROSITE" id="PS51789">
    <property type="entry name" value="RLR_CTR"/>
    <property type="match status" value="1"/>
</dbReference>
<dbReference type="Gene3D" id="1.20.1320.30">
    <property type="match status" value="1"/>
</dbReference>
<proteinExistence type="inferred from homology"/>
<keyword evidence="21" id="KW-1185">Reference proteome</keyword>
<evidence type="ECO:0000256" key="9">
    <source>
        <dbReference type="ARBA" id="ARBA00022806"/>
    </source>
</evidence>
<name>A0ABP0G4P8_CLALP</name>
<keyword evidence="4" id="KW-0963">Cytoplasm</keyword>
<evidence type="ECO:0000256" key="13">
    <source>
        <dbReference type="ARBA" id="ARBA00022884"/>
    </source>
</evidence>
<evidence type="ECO:0000256" key="12">
    <source>
        <dbReference type="ARBA" id="ARBA00022859"/>
    </source>
</evidence>
<evidence type="ECO:0000313" key="20">
    <source>
        <dbReference type="EMBL" id="CAK8686801.1"/>
    </source>
</evidence>
<dbReference type="InterPro" id="IPR051363">
    <property type="entry name" value="RLR_Helicase"/>
</dbReference>
<dbReference type="PANTHER" id="PTHR14074">
    <property type="entry name" value="HELICASE WITH DEATH DOMAIN-RELATED"/>
    <property type="match status" value="1"/>
</dbReference>
<dbReference type="SMART" id="SM00487">
    <property type="entry name" value="DEXDc"/>
    <property type="match status" value="1"/>
</dbReference>
<evidence type="ECO:0000256" key="15">
    <source>
        <dbReference type="ARBA" id="ARBA00049390"/>
    </source>
</evidence>
<keyword evidence="12" id="KW-0391">Immunity</keyword>
<feature type="compositionally biased region" description="Low complexity" evidence="16">
    <location>
        <begin position="734"/>
        <end position="745"/>
    </location>
</feature>
<feature type="region of interest" description="Disordered" evidence="16">
    <location>
        <begin position="814"/>
        <end position="851"/>
    </location>
</feature>
<feature type="compositionally biased region" description="Polar residues" evidence="16">
    <location>
        <begin position="972"/>
        <end position="983"/>
    </location>
</feature>
<dbReference type="SMART" id="SM00490">
    <property type="entry name" value="HELICc"/>
    <property type="match status" value="1"/>
</dbReference>
<keyword evidence="7" id="KW-0547">Nucleotide-binding</keyword>
<keyword evidence="13" id="KW-0694">RNA-binding</keyword>
<comment type="subcellular location">
    <subcellularLocation>
        <location evidence="1">Cytoplasm</location>
    </subcellularLocation>
</comment>
<evidence type="ECO:0000256" key="14">
    <source>
        <dbReference type="ARBA" id="ARBA00023118"/>
    </source>
</evidence>
<dbReference type="Pfam" id="PF18119">
    <property type="entry name" value="RIG-I_C"/>
    <property type="match status" value="1"/>
</dbReference>
<keyword evidence="6" id="KW-0479">Metal-binding</keyword>
<keyword evidence="9" id="KW-0347">Helicase</keyword>
<evidence type="ECO:0000256" key="8">
    <source>
        <dbReference type="ARBA" id="ARBA00022801"/>
    </source>
</evidence>
<evidence type="ECO:0000313" key="21">
    <source>
        <dbReference type="Proteomes" id="UP001642483"/>
    </source>
</evidence>
<feature type="domain" description="Helicase C-terminal" evidence="18">
    <location>
        <begin position="368"/>
        <end position="531"/>
    </location>
</feature>
<dbReference type="InterPro" id="IPR027417">
    <property type="entry name" value="P-loop_NTPase"/>
</dbReference>
<dbReference type="Pfam" id="PF00271">
    <property type="entry name" value="Helicase_C"/>
    <property type="match status" value="1"/>
</dbReference>
<dbReference type="PROSITE" id="PS51192">
    <property type="entry name" value="HELICASE_ATP_BIND_1"/>
    <property type="match status" value="1"/>
</dbReference>
<feature type="domain" description="RLR CTR" evidence="19">
    <location>
        <begin position="559"/>
        <end position="694"/>
    </location>
</feature>
<feature type="compositionally biased region" description="Low complexity" evidence="16">
    <location>
        <begin position="954"/>
        <end position="964"/>
    </location>
</feature>
<comment type="caution">
    <text evidence="20">The sequence shown here is derived from an EMBL/GenBank/DDBJ whole genome shotgun (WGS) entry which is preliminary data.</text>
</comment>
<gene>
    <name evidence="20" type="ORF">CVLEPA_LOCUS18833</name>
</gene>
<accession>A0ABP0G4P8</accession>
<dbReference type="InterPro" id="IPR038557">
    <property type="entry name" value="RLR_C_sf"/>
</dbReference>
<evidence type="ECO:0000256" key="11">
    <source>
        <dbReference type="ARBA" id="ARBA00022840"/>
    </source>
</evidence>
<evidence type="ECO:0000259" key="19">
    <source>
        <dbReference type="PROSITE" id="PS51789"/>
    </source>
</evidence>
<comment type="similarity">
    <text evidence="2">Belongs to the helicase family. RLR subfamily.</text>
</comment>
<dbReference type="PROSITE" id="PS51194">
    <property type="entry name" value="HELICASE_CTER"/>
    <property type="match status" value="1"/>
</dbReference>
<organism evidence="20 21">
    <name type="scientific">Clavelina lepadiformis</name>
    <name type="common">Light-bulb sea squirt</name>
    <name type="synonym">Ascidia lepadiformis</name>
    <dbReference type="NCBI Taxonomy" id="159417"/>
    <lineage>
        <taxon>Eukaryota</taxon>
        <taxon>Metazoa</taxon>
        <taxon>Chordata</taxon>
        <taxon>Tunicata</taxon>
        <taxon>Ascidiacea</taxon>
        <taxon>Aplousobranchia</taxon>
        <taxon>Clavelinidae</taxon>
        <taxon>Clavelina</taxon>
    </lineage>
</organism>
<dbReference type="InterPro" id="IPR014001">
    <property type="entry name" value="Helicase_ATP-bd"/>
</dbReference>
<feature type="domain" description="Helicase ATP-binding" evidence="17">
    <location>
        <begin position="14"/>
        <end position="187"/>
    </location>
</feature>
<feature type="region of interest" description="Disordered" evidence="16">
    <location>
        <begin position="936"/>
        <end position="988"/>
    </location>
</feature>
<evidence type="ECO:0000259" key="17">
    <source>
        <dbReference type="PROSITE" id="PS51192"/>
    </source>
</evidence>
<keyword evidence="10" id="KW-0862">Zinc</keyword>
<keyword evidence="8" id="KW-0378">Hydrolase</keyword>
<evidence type="ECO:0000256" key="5">
    <source>
        <dbReference type="ARBA" id="ARBA00022588"/>
    </source>
</evidence>
<dbReference type="Gene3D" id="2.170.150.30">
    <property type="entry name" value="RIG-I-like receptor, C-terminal regulatory domain"/>
    <property type="match status" value="1"/>
</dbReference>
<dbReference type="Gene3D" id="3.40.50.300">
    <property type="entry name" value="P-loop containing nucleotide triphosphate hydrolases"/>
    <property type="match status" value="2"/>
</dbReference>
<evidence type="ECO:0000256" key="6">
    <source>
        <dbReference type="ARBA" id="ARBA00022723"/>
    </source>
</evidence>
<evidence type="ECO:0000256" key="4">
    <source>
        <dbReference type="ARBA" id="ARBA00022490"/>
    </source>
</evidence>
<dbReference type="InterPro" id="IPR021673">
    <property type="entry name" value="RLR_CTR"/>
</dbReference>
<dbReference type="Pfam" id="PF04851">
    <property type="entry name" value="ResIII"/>
    <property type="match status" value="1"/>
</dbReference>
<comment type="catalytic activity">
    <reaction evidence="15">
        <text>ATP + H2O = ADP + phosphate + H(+)</text>
        <dbReference type="Rhea" id="RHEA:13065"/>
        <dbReference type="ChEBI" id="CHEBI:15377"/>
        <dbReference type="ChEBI" id="CHEBI:15378"/>
        <dbReference type="ChEBI" id="CHEBI:30616"/>
        <dbReference type="ChEBI" id="CHEBI:43474"/>
        <dbReference type="ChEBI" id="CHEBI:456216"/>
        <dbReference type="EC" id="3.6.4.13"/>
    </reaction>
    <physiologicalReaction direction="left-to-right" evidence="15">
        <dbReference type="Rhea" id="RHEA:13066"/>
    </physiologicalReaction>
</comment>
<feature type="compositionally biased region" description="Basic and acidic residues" evidence="16">
    <location>
        <begin position="1068"/>
        <end position="1082"/>
    </location>
</feature>
<feature type="compositionally biased region" description="Polar residues" evidence="16">
    <location>
        <begin position="1043"/>
        <end position="1056"/>
    </location>
</feature>
<evidence type="ECO:0000256" key="3">
    <source>
        <dbReference type="ARBA" id="ARBA00012552"/>
    </source>
</evidence>
<feature type="region of interest" description="Disordered" evidence="16">
    <location>
        <begin position="1009"/>
        <end position="1120"/>
    </location>
</feature>
<evidence type="ECO:0000256" key="7">
    <source>
        <dbReference type="ARBA" id="ARBA00022741"/>
    </source>
</evidence>
<feature type="compositionally biased region" description="Low complexity" evidence="16">
    <location>
        <begin position="1083"/>
        <end position="1116"/>
    </location>
</feature>
<feature type="region of interest" description="Disordered" evidence="16">
    <location>
        <begin position="713"/>
        <end position="747"/>
    </location>
</feature>
<sequence>MDGLNLRDYQLELAGPGLRSENCMIVAPTGSGKTFVALKICLDHVKRKAEEAKVIFLVPRVPLVQQQYKLFKQYFNPNTMFQITGDANSNVPMHKSLQNHQITIMTPQILVNLLGDELLDIQALTLLIFDECHHAVKKDPYSQIMKHYLDAKFQPTSTLPQIVGLTALPGFGKAKTMAKAEENIKTLMAILDISLAPVQVKKYISSLRQYQTETKDEMKAVSRRRGDHFCAGIKAVMERIHHLIKRAIDEYKTVLEGKLKYDLRASPGSQDYEAWCVNLYEASKLIKFTEATQRFMTYAMFLREYNTSLILNDHVRSTDARDYLVEKLVMANCASESVKDELLEIHNNICEKQFQYFEMDEKENMNPMLEQLYEILRQQFERQSDSRCIIFVKTRAIASNLLTCLKEQDDLTDLNLFPEQLIGSGRAVDAGMNKTKQEDTLQAFKDGRCKVIVATSVAEEGLDIKACNLIITYNYSTNEIGRVQRKGRGRAKDSKMLMLAYDDSGHVRREKENEIRVELTKEILDTIESRNSMLLLKDIQGIQKKLKKTQDFEEKVEFFKKQRKKPDIKTVYKLICLHCHKQATTSICFRHIDHKHHVVVDGNFRKIALFSQDLNESYEAPPDGGEEFIGPICCGNPKCRLQWGWRMRHSECYVPVLKIAHFVIHNDKGYRAVKKQWKDVPFNSFIRELSIDDLSELYEAPQAAIHSNETAMDMENPSHTSSKPPPYEEAVGGRSSRPLSSSLLPQRHSYDELTSLKDVGVNRRSGARILADDQRQEFDKIQRLRLHEQESGIQRKDNFNQEDLSNLQVGTLDETQPNVADESFDSISSQPSGDLENSDEDRSSGNTSPKKFILAPKFDRTTTFPSTSSLMNNEIIHRHPITSKHNNKSLGERDEYISCFQTVSFQYSSGDSESITESKVLISDTSTTESAICVSERKVPASAHNDAGSEPNVSDDTSTEAESSSGDDDLTENANSANSSTFSKPLAVEPINDNDRHKLTLVAAETSLPSQAELKNSEGNLSTSCHPPQERSNVAPRDVDDNVATSDVQTSSTNENAMKAPVEIIPKTSDHTVDSQSDKGKDPSSSSSSRQSDTTPASNQQNNENEGNSNENNQPSITKSVKYFFKSMHNYGSW</sequence>
<dbReference type="PANTHER" id="PTHR14074:SF16">
    <property type="entry name" value="ANTIVIRAL INNATE IMMUNE RESPONSE RECEPTOR RIG-I"/>
    <property type="match status" value="1"/>
</dbReference>
<dbReference type="EC" id="3.6.4.13" evidence="3"/>
<evidence type="ECO:0000256" key="10">
    <source>
        <dbReference type="ARBA" id="ARBA00022833"/>
    </source>
</evidence>
<evidence type="ECO:0000256" key="2">
    <source>
        <dbReference type="ARBA" id="ARBA00006866"/>
    </source>
</evidence>
<evidence type="ECO:0000256" key="1">
    <source>
        <dbReference type="ARBA" id="ARBA00004496"/>
    </source>
</evidence>
<dbReference type="InterPro" id="IPR041204">
    <property type="entry name" value="RIG-I-like_C"/>
</dbReference>
<evidence type="ECO:0000256" key="16">
    <source>
        <dbReference type="SAM" id="MobiDB-lite"/>
    </source>
</evidence>
<feature type="compositionally biased region" description="Polar residues" evidence="16">
    <location>
        <begin position="1009"/>
        <end position="1032"/>
    </location>
</feature>
<dbReference type="EMBL" id="CAWYQH010000103">
    <property type="protein sequence ID" value="CAK8686801.1"/>
    <property type="molecule type" value="Genomic_DNA"/>
</dbReference>
<dbReference type="Pfam" id="PF11648">
    <property type="entry name" value="RIG-I_C-RD"/>
    <property type="match status" value="1"/>
</dbReference>
<dbReference type="SUPFAM" id="SSF52540">
    <property type="entry name" value="P-loop containing nucleoside triphosphate hydrolases"/>
    <property type="match status" value="1"/>
</dbReference>
<keyword evidence="11" id="KW-0067">ATP-binding</keyword>
<keyword evidence="5" id="KW-0399">Innate immunity</keyword>
<dbReference type="InterPro" id="IPR006935">
    <property type="entry name" value="Helicase/UvrB_N"/>
</dbReference>
<protein>
    <recommendedName>
        <fullName evidence="3">RNA helicase</fullName>
        <ecNumber evidence="3">3.6.4.13</ecNumber>
    </recommendedName>
</protein>
<evidence type="ECO:0000259" key="18">
    <source>
        <dbReference type="PROSITE" id="PS51194"/>
    </source>
</evidence>